<feature type="compositionally biased region" description="Basic residues" evidence="1">
    <location>
        <begin position="47"/>
        <end position="58"/>
    </location>
</feature>
<protein>
    <submittedName>
        <fullName evidence="2">Uncharacterized protein</fullName>
    </submittedName>
</protein>
<evidence type="ECO:0000256" key="1">
    <source>
        <dbReference type="SAM" id="MobiDB-lite"/>
    </source>
</evidence>
<organism evidence="2 3">
    <name type="scientific">Ophiocordyceps sinensis (strain Co18 / CGMCC 3.14243)</name>
    <name type="common">Yarsagumba caterpillar fungus</name>
    <name type="synonym">Hirsutella sinensis</name>
    <dbReference type="NCBI Taxonomy" id="911162"/>
    <lineage>
        <taxon>Eukaryota</taxon>
        <taxon>Fungi</taxon>
        <taxon>Dikarya</taxon>
        <taxon>Ascomycota</taxon>
        <taxon>Pezizomycotina</taxon>
        <taxon>Sordariomycetes</taxon>
        <taxon>Hypocreomycetidae</taxon>
        <taxon>Hypocreales</taxon>
        <taxon>Ophiocordycipitaceae</taxon>
        <taxon>Ophiocordyceps</taxon>
    </lineage>
</organism>
<feature type="compositionally biased region" description="Gly residues" evidence="1">
    <location>
        <begin position="88"/>
        <end position="101"/>
    </location>
</feature>
<evidence type="ECO:0000313" key="3">
    <source>
        <dbReference type="Proteomes" id="UP000019374"/>
    </source>
</evidence>
<name>T5AL39_OPHSC</name>
<dbReference type="Proteomes" id="UP000019374">
    <property type="component" value="Unassembled WGS sequence"/>
</dbReference>
<feature type="region of interest" description="Disordered" evidence="1">
    <location>
        <begin position="26"/>
        <end position="133"/>
    </location>
</feature>
<accession>T5AL39</accession>
<dbReference type="AlphaFoldDB" id="T5AL39"/>
<gene>
    <name evidence="2" type="ORF">OCS_01803</name>
</gene>
<dbReference type="EMBL" id="KE652305">
    <property type="protein sequence ID" value="EQL02482.1"/>
    <property type="molecule type" value="Genomic_DNA"/>
</dbReference>
<evidence type="ECO:0000313" key="2">
    <source>
        <dbReference type="EMBL" id="EQL02482.1"/>
    </source>
</evidence>
<sequence length="211" mass="22536">MMGHGVLVRAGGRVVALVAAAKDAGKGAQADEEAGRRDLPGPCLAQRGHHGAPWRPGRRPGWAPESTWSAAPPGPPPGPRRRHRPRSTGGGPRAGRRGGPYCGPVRRGRRPGDRCRKRRAGAPAEGDDVSGRKGQQQLAQMLAGLDPAEVGLDLRRRVGRGWRGGPEDAGADQGHCLSERLSHEVWSLLLNHETRFDVDVLPVPVSVYMVV</sequence>
<reference evidence="2 3" key="1">
    <citation type="journal article" date="2013" name="Chin. Sci. Bull.">
        <title>Genome survey uncovers the secrets of sex and lifestyle in caterpillar fungus.</title>
        <authorList>
            <person name="Hu X."/>
            <person name="Zhang Y."/>
            <person name="Xiao G."/>
            <person name="Zheng P."/>
            <person name="Xia Y."/>
            <person name="Zhang X."/>
            <person name="St Leger R.J."/>
            <person name="Liu X."/>
            <person name="Wang C."/>
        </authorList>
    </citation>
    <scope>NUCLEOTIDE SEQUENCE [LARGE SCALE GENOMIC DNA]</scope>
    <source>
        <strain evidence="3">Co18 / CGMCC 3.14243</strain>
        <tissue evidence="2">Fruit-body</tissue>
    </source>
</reference>
<proteinExistence type="predicted"/>
<dbReference type="HOGENOM" id="CLU_1305192_0_0_1"/>